<proteinExistence type="inferred from homology"/>
<dbReference type="RefSeq" id="WP_091813835.1">
    <property type="nucleotide sequence ID" value="NZ_FOCW01000001.1"/>
</dbReference>
<gene>
    <name evidence="7" type="ORF">SAMN02745977_00677</name>
</gene>
<protein>
    <submittedName>
        <fullName evidence="7">Predicted PurR-regulated permease PerM</fullName>
    </submittedName>
</protein>
<feature type="transmembrane region" description="Helical" evidence="6">
    <location>
        <begin position="311"/>
        <end position="344"/>
    </location>
</feature>
<dbReference type="GO" id="GO:0055085">
    <property type="term" value="P:transmembrane transport"/>
    <property type="evidence" value="ECO:0007669"/>
    <property type="project" value="TreeGrafter"/>
</dbReference>
<evidence type="ECO:0000256" key="6">
    <source>
        <dbReference type="SAM" id="Phobius"/>
    </source>
</evidence>
<dbReference type="EMBL" id="FOCW01000001">
    <property type="protein sequence ID" value="SEN18431.1"/>
    <property type="molecule type" value="Genomic_DNA"/>
</dbReference>
<sequence>MEFTAYQKRTAAWTGIAVLTGIFVWLLAPVLTPFLVAAVLAYALNPLVNRVHAWFRGKTPRWLAVTLVMIIFMLTVTGVVMLIVPVVVKEMPVLQSQIPVLLDRGSHWLQGIFDRFGIPLQVNVGTLKELLRDYFSSKPDGGGPSGIESVLSSLKIGGSVAFAVLGNLMLIPMVLFYLLVDWERIIANLFRLVPRRMREAVHSFATEADEVLGQYLRGQLTVMLILAVYYSVALSLFGFDLALPIGIFTGLAIFVPYLGYGVGLVLAALFGILQLGVVKALVMVGVVYGIAQVVESFYLTPRLVGERMGLHPLVVIFALLAFGQLFGFVGVLLALPISAVLLVAGRRLRAQYLQSDLYNA</sequence>
<organism evidence="7 8">
    <name type="scientific">Brachymonas denitrificans DSM 15123</name>
    <dbReference type="NCBI Taxonomy" id="1121117"/>
    <lineage>
        <taxon>Bacteria</taxon>
        <taxon>Pseudomonadati</taxon>
        <taxon>Pseudomonadota</taxon>
        <taxon>Betaproteobacteria</taxon>
        <taxon>Burkholderiales</taxon>
        <taxon>Comamonadaceae</taxon>
        <taxon>Brachymonas</taxon>
    </lineage>
</organism>
<dbReference type="PANTHER" id="PTHR21716">
    <property type="entry name" value="TRANSMEMBRANE PROTEIN"/>
    <property type="match status" value="1"/>
</dbReference>
<accession>A0A1H8EFS7</accession>
<feature type="transmembrane region" description="Helical" evidence="6">
    <location>
        <begin position="245"/>
        <end position="273"/>
    </location>
</feature>
<name>A0A1H8EFS7_9BURK</name>
<evidence type="ECO:0000313" key="8">
    <source>
        <dbReference type="Proteomes" id="UP000199531"/>
    </source>
</evidence>
<evidence type="ECO:0000256" key="4">
    <source>
        <dbReference type="ARBA" id="ARBA00022989"/>
    </source>
</evidence>
<evidence type="ECO:0000256" key="2">
    <source>
        <dbReference type="ARBA" id="ARBA00009773"/>
    </source>
</evidence>
<dbReference type="GO" id="GO:0016020">
    <property type="term" value="C:membrane"/>
    <property type="evidence" value="ECO:0007669"/>
    <property type="project" value="UniProtKB-SubCell"/>
</dbReference>
<keyword evidence="4 6" id="KW-1133">Transmembrane helix</keyword>
<reference evidence="7 8" key="1">
    <citation type="submission" date="2016-10" db="EMBL/GenBank/DDBJ databases">
        <authorList>
            <person name="de Groot N.N."/>
        </authorList>
    </citation>
    <scope>NUCLEOTIDE SEQUENCE [LARGE SCALE GENOMIC DNA]</scope>
    <source>
        <strain evidence="7 8">DSM 15123</strain>
    </source>
</reference>
<keyword evidence="3 6" id="KW-0812">Transmembrane</keyword>
<evidence type="ECO:0000256" key="1">
    <source>
        <dbReference type="ARBA" id="ARBA00004141"/>
    </source>
</evidence>
<feature type="transmembrane region" description="Helical" evidence="6">
    <location>
        <begin position="280"/>
        <end position="299"/>
    </location>
</feature>
<evidence type="ECO:0000256" key="3">
    <source>
        <dbReference type="ARBA" id="ARBA00022692"/>
    </source>
</evidence>
<dbReference type="AlphaFoldDB" id="A0A1H8EFS7"/>
<dbReference type="STRING" id="1121117.SAMN02745977_00677"/>
<feature type="transmembrane region" description="Helical" evidence="6">
    <location>
        <begin position="12"/>
        <end position="42"/>
    </location>
</feature>
<keyword evidence="8" id="KW-1185">Reference proteome</keyword>
<dbReference type="OrthoDB" id="5792512at2"/>
<dbReference type="PANTHER" id="PTHR21716:SF64">
    <property type="entry name" value="AI-2 TRANSPORT PROTEIN TQSA"/>
    <property type="match status" value="1"/>
</dbReference>
<evidence type="ECO:0000313" key="7">
    <source>
        <dbReference type="EMBL" id="SEN18431.1"/>
    </source>
</evidence>
<dbReference type="Pfam" id="PF01594">
    <property type="entry name" value="AI-2E_transport"/>
    <property type="match status" value="1"/>
</dbReference>
<feature type="transmembrane region" description="Helical" evidence="6">
    <location>
        <begin position="160"/>
        <end position="180"/>
    </location>
</feature>
<evidence type="ECO:0000256" key="5">
    <source>
        <dbReference type="ARBA" id="ARBA00023136"/>
    </source>
</evidence>
<comment type="similarity">
    <text evidence="2">Belongs to the autoinducer-2 exporter (AI-2E) (TC 2.A.86) family.</text>
</comment>
<keyword evidence="5 6" id="KW-0472">Membrane</keyword>
<feature type="transmembrane region" description="Helical" evidence="6">
    <location>
        <begin position="62"/>
        <end position="88"/>
    </location>
</feature>
<comment type="subcellular location">
    <subcellularLocation>
        <location evidence="1">Membrane</location>
        <topology evidence="1">Multi-pass membrane protein</topology>
    </subcellularLocation>
</comment>
<dbReference type="Proteomes" id="UP000199531">
    <property type="component" value="Unassembled WGS sequence"/>
</dbReference>
<feature type="transmembrane region" description="Helical" evidence="6">
    <location>
        <begin position="220"/>
        <end position="239"/>
    </location>
</feature>
<dbReference type="InterPro" id="IPR002549">
    <property type="entry name" value="AI-2E-like"/>
</dbReference>